<dbReference type="PANTHER" id="PTHR42754:SF1">
    <property type="entry name" value="LIPOPROTEIN"/>
    <property type="match status" value="1"/>
</dbReference>
<evidence type="ECO:0008006" key="2">
    <source>
        <dbReference type="Google" id="ProtNLM"/>
    </source>
</evidence>
<dbReference type="EMBL" id="BART01011522">
    <property type="protein sequence ID" value="GAG86167.1"/>
    <property type="molecule type" value="Genomic_DNA"/>
</dbReference>
<gene>
    <name evidence="1" type="ORF">S01H4_24509</name>
</gene>
<accession>X1BYG4</accession>
<organism evidence="1">
    <name type="scientific">marine sediment metagenome</name>
    <dbReference type="NCBI Taxonomy" id="412755"/>
    <lineage>
        <taxon>unclassified sequences</taxon>
        <taxon>metagenomes</taxon>
        <taxon>ecological metagenomes</taxon>
    </lineage>
</organism>
<dbReference type="AlphaFoldDB" id="X1BYG4"/>
<protein>
    <recommendedName>
        <fullName evidence="2">Bulb-type lectin domain-containing protein</fullName>
    </recommendedName>
</protein>
<comment type="caution">
    <text evidence="1">The sequence shown here is derived from an EMBL/GenBank/DDBJ whole genome shotgun (WGS) entry which is preliminary data.</text>
</comment>
<sequence length="113" mass="12164">GGSSNDRASFIQQTGDGGYVLAGYTRSFGAGEEDVWILKLSSSGDIEWQRAYGGSSNDRASFIQQTGDGGYVLAGYTRSFGAGEEDVWILKLLSSGNVEWQRTYGGTVTIRTF</sequence>
<evidence type="ECO:0000313" key="1">
    <source>
        <dbReference type="EMBL" id="GAG86167.1"/>
    </source>
</evidence>
<reference evidence="1" key="1">
    <citation type="journal article" date="2014" name="Front. Microbiol.">
        <title>High frequency of phylogenetically diverse reductive dehalogenase-homologous genes in deep subseafloor sedimentary metagenomes.</title>
        <authorList>
            <person name="Kawai M."/>
            <person name="Futagami T."/>
            <person name="Toyoda A."/>
            <person name="Takaki Y."/>
            <person name="Nishi S."/>
            <person name="Hori S."/>
            <person name="Arai W."/>
            <person name="Tsubouchi T."/>
            <person name="Morono Y."/>
            <person name="Uchiyama I."/>
            <person name="Ito T."/>
            <person name="Fujiyama A."/>
            <person name="Inagaki F."/>
            <person name="Takami H."/>
        </authorList>
    </citation>
    <scope>NUCLEOTIDE SEQUENCE</scope>
    <source>
        <strain evidence="1">Expedition CK06-06</strain>
    </source>
</reference>
<feature type="non-terminal residue" evidence="1">
    <location>
        <position position="1"/>
    </location>
</feature>
<proteinExistence type="predicted"/>
<name>X1BYG4_9ZZZZ</name>
<dbReference type="PANTHER" id="PTHR42754">
    <property type="entry name" value="ENDOGLUCANASE"/>
    <property type="match status" value="1"/>
</dbReference>